<dbReference type="AlphaFoldDB" id="A0AAV4RU40"/>
<proteinExistence type="predicted"/>
<keyword evidence="2" id="KW-1185">Reference proteome</keyword>
<reference evidence="1 2" key="1">
    <citation type="submission" date="2021-06" db="EMBL/GenBank/DDBJ databases">
        <title>Caerostris darwini draft genome.</title>
        <authorList>
            <person name="Kono N."/>
            <person name="Arakawa K."/>
        </authorList>
    </citation>
    <scope>NUCLEOTIDE SEQUENCE [LARGE SCALE GENOMIC DNA]</scope>
</reference>
<sequence length="128" mass="14286">MDSISVDDSGEGESNVARVTISFGLLNRAGEFNRDAIIRSIKKCAKDVKLLGLKFCHFFVGSQKMGWYISGCERFPNPPSKITARKPIAPKRNLTSRTVKEKITFPDCLQKCEPSPELAQDSTFRRGC</sequence>
<dbReference type="Proteomes" id="UP001054837">
    <property type="component" value="Unassembled WGS sequence"/>
</dbReference>
<dbReference type="EMBL" id="BPLQ01006751">
    <property type="protein sequence ID" value="GIY24892.1"/>
    <property type="molecule type" value="Genomic_DNA"/>
</dbReference>
<accession>A0AAV4RU40</accession>
<evidence type="ECO:0000313" key="2">
    <source>
        <dbReference type="Proteomes" id="UP001054837"/>
    </source>
</evidence>
<gene>
    <name evidence="1" type="ORF">CDAR_25721</name>
</gene>
<comment type="caution">
    <text evidence="1">The sequence shown here is derived from an EMBL/GenBank/DDBJ whole genome shotgun (WGS) entry which is preliminary data.</text>
</comment>
<evidence type="ECO:0000313" key="1">
    <source>
        <dbReference type="EMBL" id="GIY24892.1"/>
    </source>
</evidence>
<protein>
    <submittedName>
        <fullName evidence="1">Uncharacterized protein</fullName>
    </submittedName>
</protein>
<name>A0AAV4RU40_9ARAC</name>
<organism evidence="1 2">
    <name type="scientific">Caerostris darwini</name>
    <dbReference type="NCBI Taxonomy" id="1538125"/>
    <lineage>
        <taxon>Eukaryota</taxon>
        <taxon>Metazoa</taxon>
        <taxon>Ecdysozoa</taxon>
        <taxon>Arthropoda</taxon>
        <taxon>Chelicerata</taxon>
        <taxon>Arachnida</taxon>
        <taxon>Araneae</taxon>
        <taxon>Araneomorphae</taxon>
        <taxon>Entelegynae</taxon>
        <taxon>Araneoidea</taxon>
        <taxon>Araneidae</taxon>
        <taxon>Caerostris</taxon>
    </lineage>
</organism>